<evidence type="ECO:0000259" key="1">
    <source>
        <dbReference type="Pfam" id="PF08241"/>
    </source>
</evidence>
<dbReference type="PANTHER" id="PTHR43591">
    <property type="entry name" value="METHYLTRANSFERASE"/>
    <property type="match status" value="1"/>
</dbReference>
<dbReference type="Proteomes" id="UP000037393">
    <property type="component" value="Unassembled WGS sequence"/>
</dbReference>
<feature type="domain" description="Methyltransferase type 11" evidence="1">
    <location>
        <begin position="75"/>
        <end position="173"/>
    </location>
</feature>
<accession>A0A0L0H1J7</accession>
<dbReference type="Gene3D" id="3.40.50.150">
    <property type="entry name" value="Vaccinia Virus protein VP39"/>
    <property type="match status" value="1"/>
</dbReference>
<dbReference type="Pfam" id="PF08241">
    <property type="entry name" value="Methyltransf_11"/>
    <property type="match status" value="1"/>
</dbReference>
<dbReference type="EMBL" id="JNGI01000018">
    <property type="protein sequence ID" value="KNC94874.1"/>
    <property type="molecule type" value="Genomic_DNA"/>
</dbReference>
<sequence>MVISLLNLIIEIHSAEEYGILPGRKGTLEINNDICDFYENNFDEANRFSGNPLEFIRSQDIIKRFLTPAPMVIADVAGATGIYSFWLAEQRHQVHLLDLSSKHIEQARQRGKQSAIQLASFTCGDARQLPWDDNTFDMVLLMGALYHLQESGDRTRCIEECFRVLKPGGRAVFAYISRAASLVDGYKYHFLNDPIFQHIVETDLQTGKHENPTSNPHYFTTAFFHTPALITQELQQGSFEEIRIFAVEGFASMIDTDKIMQDEHQKGLLLKHLALTEESSELLGISSHLLAVAKKV</sequence>
<gene>
    <name evidence="2" type="ORF">GM31_09430</name>
</gene>
<comment type="caution">
    <text evidence="2">The sequence shown here is derived from an EMBL/GenBank/DDBJ whole genome shotgun (WGS) entry which is preliminary data.</text>
</comment>
<dbReference type="GO" id="GO:0008757">
    <property type="term" value="F:S-adenosylmethionine-dependent methyltransferase activity"/>
    <property type="evidence" value="ECO:0007669"/>
    <property type="project" value="InterPro"/>
</dbReference>
<reference evidence="2 3" key="1">
    <citation type="journal article" date="2015" name="Appl. Environ. Microbiol.">
        <title>The Enterobacterium Trabulsiella odontotermitis Presents Novel Adaptations Related to Its Association with Fungus-Growing Termites.</title>
        <authorList>
            <person name="Sapountzis P."/>
            <person name="Gruntjes T."/>
            <person name="Otani S."/>
            <person name="Estevez J."/>
            <person name="da Costa R.R."/>
            <person name="Plunkett G.3rd."/>
            <person name="Perna N.T."/>
            <person name="Poulsen M."/>
        </authorList>
    </citation>
    <scope>NUCLEOTIDE SEQUENCE [LARGE SCALE GENOMIC DNA]</scope>
    <source>
        <strain evidence="2 3">12</strain>
    </source>
</reference>
<proteinExistence type="predicted"/>
<name>A0A0L0H1J7_9ENTR</name>
<dbReference type="CDD" id="cd02440">
    <property type="entry name" value="AdoMet_MTases"/>
    <property type="match status" value="1"/>
</dbReference>
<dbReference type="InterPro" id="IPR013216">
    <property type="entry name" value="Methyltransf_11"/>
</dbReference>
<evidence type="ECO:0000313" key="2">
    <source>
        <dbReference type="EMBL" id="KNC94874.1"/>
    </source>
</evidence>
<evidence type="ECO:0000313" key="3">
    <source>
        <dbReference type="Proteomes" id="UP000037393"/>
    </source>
</evidence>
<dbReference type="PANTHER" id="PTHR43591:SF24">
    <property type="entry name" value="2-METHOXY-6-POLYPRENYL-1,4-BENZOQUINOL METHYLASE, MITOCHONDRIAL"/>
    <property type="match status" value="1"/>
</dbReference>
<protein>
    <recommendedName>
        <fullName evidence="1">Methyltransferase type 11 domain-containing protein</fullName>
    </recommendedName>
</protein>
<dbReference type="PATRIC" id="fig|379893.4.peg.1922"/>
<dbReference type="SUPFAM" id="SSF53335">
    <property type="entry name" value="S-adenosyl-L-methionine-dependent methyltransferases"/>
    <property type="match status" value="1"/>
</dbReference>
<organism evidence="2 3">
    <name type="scientific">Trabulsiella odontotermitis</name>
    <dbReference type="NCBI Taxonomy" id="379893"/>
    <lineage>
        <taxon>Bacteria</taxon>
        <taxon>Pseudomonadati</taxon>
        <taxon>Pseudomonadota</taxon>
        <taxon>Gammaproteobacteria</taxon>
        <taxon>Enterobacterales</taxon>
        <taxon>Enterobacteriaceae</taxon>
        <taxon>Trabulsiella</taxon>
    </lineage>
</organism>
<keyword evidence="3" id="KW-1185">Reference proteome</keyword>
<dbReference type="InterPro" id="IPR029063">
    <property type="entry name" value="SAM-dependent_MTases_sf"/>
</dbReference>
<dbReference type="AlphaFoldDB" id="A0A0L0H1J7"/>